<dbReference type="GeneID" id="84895602"/>
<dbReference type="RefSeq" id="WP_172621863.1">
    <property type="nucleotide sequence ID" value="NZ_CAJPTR010000049.1"/>
</dbReference>
<protein>
    <submittedName>
        <fullName evidence="2">Uncharacterized protein</fullName>
    </submittedName>
</protein>
<feature type="region of interest" description="Disordered" evidence="1">
    <location>
        <begin position="1"/>
        <end position="23"/>
    </location>
</feature>
<sequence length="57" mass="6369">MPPKTSDITHTNHDNYGPLEEETARRARRVVAGYAENPEESLELMNMLGVGLPDSEE</sequence>
<reference evidence="2 3" key="1">
    <citation type="submission" date="2019-04" db="EMBL/GenBank/DDBJ databases">
        <authorList>
            <person name="Seth-Smith MB H."/>
            <person name="Seth-Smith H."/>
        </authorList>
    </citation>
    <scope>NUCLEOTIDE SEQUENCE [LARGE SCALE GENOMIC DNA]</scope>
    <source>
        <strain evidence="2">USB-603019</strain>
    </source>
</reference>
<gene>
    <name evidence="2" type="ORF">LC603019_01195</name>
</gene>
<dbReference type="AlphaFoldDB" id="A0A5E3ZY60"/>
<name>A0A5E3ZY60_9ACTN</name>
<accession>A0A5E3ZY60</accession>
<keyword evidence="3" id="KW-1185">Reference proteome</keyword>
<evidence type="ECO:0000256" key="1">
    <source>
        <dbReference type="SAM" id="MobiDB-lite"/>
    </source>
</evidence>
<proteinExistence type="predicted"/>
<dbReference type="EMBL" id="LR584267">
    <property type="protein sequence ID" value="VHO01154.1"/>
    <property type="molecule type" value="Genomic_DNA"/>
</dbReference>
<dbReference type="Proteomes" id="UP000324288">
    <property type="component" value="Chromosome"/>
</dbReference>
<evidence type="ECO:0000313" key="3">
    <source>
        <dbReference type="Proteomes" id="UP000324288"/>
    </source>
</evidence>
<organism evidence="2 3">
    <name type="scientific">Lawsonella clevelandensis</name>
    <dbReference type="NCBI Taxonomy" id="1528099"/>
    <lineage>
        <taxon>Bacteria</taxon>
        <taxon>Bacillati</taxon>
        <taxon>Actinomycetota</taxon>
        <taxon>Actinomycetes</taxon>
        <taxon>Mycobacteriales</taxon>
        <taxon>Lawsonellaceae</taxon>
        <taxon>Lawsonella</taxon>
    </lineage>
</organism>
<evidence type="ECO:0000313" key="2">
    <source>
        <dbReference type="EMBL" id="VHO01154.1"/>
    </source>
</evidence>